<evidence type="ECO:0000256" key="4">
    <source>
        <dbReference type="ARBA" id="ARBA00026030"/>
    </source>
</evidence>
<comment type="function">
    <text evidence="1">Suppresses cannabinoid receptor CNR1-mediated tonic inhibition of voltage-gated calcium channels.</text>
</comment>
<dbReference type="GO" id="GO:0005886">
    <property type="term" value="C:plasma membrane"/>
    <property type="evidence" value="ECO:0007669"/>
    <property type="project" value="TreeGrafter"/>
</dbReference>
<comment type="similarity">
    <text evidence="2">Belongs to the CNRIP family.</text>
</comment>
<dbReference type="PANTHER" id="PTHR31952">
    <property type="entry name" value="CB1 CANNABINOID RECEPTOR-INTERACTING PROTEIN 1"/>
    <property type="match status" value="1"/>
</dbReference>
<organism evidence="5 6">
    <name type="scientific">Meloidogyne hapla</name>
    <name type="common">Root-knot nematode worm</name>
    <dbReference type="NCBI Taxonomy" id="6305"/>
    <lineage>
        <taxon>Eukaryota</taxon>
        <taxon>Metazoa</taxon>
        <taxon>Ecdysozoa</taxon>
        <taxon>Nematoda</taxon>
        <taxon>Chromadorea</taxon>
        <taxon>Rhabditida</taxon>
        <taxon>Tylenchina</taxon>
        <taxon>Tylenchomorpha</taxon>
        <taxon>Tylenchoidea</taxon>
        <taxon>Meloidogynidae</taxon>
        <taxon>Meloidogyninae</taxon>
        <taxon>Meloidogyne</taxon>
    </lineage>
</organism>
<dbReference type="Proteomes" id="UP000095281">
    <property type="component" value="Unplaced"/>
</dbReference>
<dbReference type="GO" id="GO:0031718">
    <property type="term" value="F:type 1 cannabinoid receptor binding"/>
    <property type="evidence" value="ECO:0007669"/>
    <property type="project" value="TreeGrafter"/>
</dbReference>
<evidence type="ECO:0000313" key="5">
    <source>
        <dbReference type="Proteomes" id="UP000095281"/>
    </source>
</evidence>
<reference evidence="6" key="1">
    <citation type="submission" date="2016-11" db="UniProtKB">
        <authorList>
            <consortium name="WormBaseParasite"/>
        </authorList>
    </citation>
    <scope>IDENTIFICATION</scope>
</reference>
<evidence type="ECO:0000256" key="2">
    <source>
        <dbReference type="ARBA" id="ARBA00007288"/>
    </source>
</evidence>
<sequence>MQRSNSITRENVGTNLHVGLTNDSRQRKFSISACRRHSIELSEHQFMLSIMFRTLNIGGSELKLIPVDADFGEYAAVWNTSDKTPTKRGTRQDIEFILVGMLQIGDKTLNKKMQVKFYPRSDSHTSWGQKLDQITWHCEVDEFGTVSVTEEQIV</sequence>
<evidence type="ECO:0000256" key="1">
    <source>
        <dbReference type="ARBA" id="ARBA00003884"/>
    </source>
</evidence>
<dbReference type="Pfam" id="PF15043">
    <property type="entry name" value="CNRIP1"/>
    <property type="match status" value="1"/>
</dbReference>
<comment type="subunit">
    <text evidence="4">Interacts with the cannabinoid receptor CNR1 (via C-terminus). Does not interact with cannabinoid receptor CNR2.</text>
</comment>
<evidence type="ECO:0000256" key="3">
    <source>
        <dbReference type="ARBA" id="ARBA00015651"/>
    </source>
</evidence>
<evidence type="ECO:0000313" key="6">
    <source>
        <dbReference type="WBParaSite" id="MhA1_Contig110.frz3.gene15"/>
    </source>
</evidence>
<dbReference type="AlphaFoldDB" id="A0A1I8AZN7"/>
<protein>
    <recommendedName>
        <fullName evidence="3">CB1 cannabinoid receptor-interacting protein 1</fullName>
    </recommendedName>
</protein>
<accession>A0A1I8AZN7</accession>
<name>A0A1I8AZN7_MELHA</name>
<dbReference type="WBParaSite" id="MhA1_Contig110.frz3.gene15">
    <property type="protein sequence ID" value="MhA1_Contig110.frz3.gene15"/>
    <property type="gene ID" value="MhA1_Contig110.frz3.gene15"/>
</dbReference>
<proteinExistence type="inferred from homology"/>
<dbReference type="InterPro" id="IPR029204">
    <property type="entry name" value="CNRIP1"/>
</dbReference>
<keyword evidence="5" id="KW-1185">Reference proteome</keyword>
<dbReference type="PANTHER" id="PTHR31952:SF1">
    <property type="entry name" value="CB1 CANNABINOID RECEPTOR-INTERACTING PROTEIN 1"/>
    <property type="match status" value="1"/>
</dbReference>